<name>F3G120_PSESX</name>
<feature type="non-terminal residue" evidence="1">
    <location>
        <position position="34"/>
    </location>
</feature>
<evidence type="ECO:0000313" key="2">
    <source>
        <dbReference type="Proteomes" id="UP000004471"/>
    </source>
</evidence>
<accession>F3G120</accession>
<protein>
    <submittedName>
        <fullName evidence="1">Uncharacterized protein</fullName>
    </submittedName>
</protein>
<reference evidence="1 2" key="1">
    <citation type="journal article" date="2011" name="PLoS Pathog.">
        <title>Dynamic evolution of pathogenicity revealed by sequencing and comparative genomics of 19 Pseudomonas syringae isolates.</title>
        <authorList>
            <person name="Baltrus D.A."/>
            <person name="Nishimura M.T."/>
            <person name="Romanchuk A."/>
            <person name="Chang J.H."/>
            <person name="Mukhtar M.S."/>
            <person name="Cherkis K."/>
            <person name="Roach J."/>
            <person name="Grant S.R."/>
            <person name="Jones C.D."/>
            <person name="Dangl J.L."/>
        </authorList>
    </citation>
    <scope>NUCLEOTIDE SEQUENCE [LARGE SCALE GENOMIC DNA]</scope>
    <source>
        <strain evidence="2">M301072PT</strain>
    </source>
</reference>
<organism evidence="1 2">
    <name type="scientific">Pseudomonas syringae pv. japonica str. M301072</name>
    <dbReference type="NCBI Taxonomy" id="629262"/>
    <lineage>
        <taxon>Bacteria</taxon>
        <taxon>Pseudomonadati</taxon>
        <taxon>Pseudomonadota</taxon>
        <taxon>Gammaproteobacteria</taxon>
        <taxon>Pseudomonadales</taxon>
        <taxon>Pseudomonadaceae</taxon>
        <taxon>Pseudomonas</taxon>
        <taxon>Pseudomonas syringae</taxon>
    </lineage>
</organism>
<dbReference type="Proteomes" id="UP000004471">
    <property type="component" value="Unassembled WGS sequence"/>
</dbReference>
<evidence type="ECO:0000313" key="1">
    <source>
        <dbReference type="EMBL" id="EGH36162.1"/>
    </source>
</evidence>
<dbReference type="AlphaFoldDB" id="F3G120"/>
<proteinExistence type="predicted"/>
<comment type="caution">
    <text evidence="1">The sequence shown here is derived from an EMBL/GenBank/DDBJ whole genome shotgun (WGS) entry which is preliminary data.</text>
</comment>
<feature type="non-terminal residue" evidence="1">
    <location>
        <position position="1"/>
    </location>
</feature>
<sequence length="34" mass="3748">FHLVIVTAQVFDVAVWQIPAKIAGTVHACRWSLA</sequence>
<gene>
    <name evidence="1" type="ORF">PSYJA_46696</name>
</gene>
<dbReference type="EMBL" id="AEAH01004509">
    <property type="protein sequence ID" value="EGH36162.1"/>
    <property type="molecule type" value="Genomic_DNA"/>
</dbReference>